<dbReference type="GO" id="GO:0009847">
    <property type="term" value="P:spore germination"/>
    <property type="evidence" value="ECO:0007669"/>
    <property type="project" value="InterPro"/>
</dbReference>
<feature type="transmembrane region" description="Helical" evidence="8">
    <location>
        <begin position="308"/>
        <end position="326"/>
    </location>
</feature>
<gene>
    <name evidence="9" type="ORF">EJQ19_05625</name>
</gene>
<comment type="subcellular location">
    <subcellularLocation>
        <location evidence="1">Membrane</location>
        <topology evidence="1">Multi-pass membrane protein</topology>
    </subcellularLocation>
</comment>
<feature type="transmembrane region" description="Helical" evidence="8">
    <location>
        <begin position="221"/>
        <end position="244"/>
    </location>
</feature>
<dbReference type="RefSeq" id="WP_126140213.1">
    <property type="nucleotide sequence ID" value="NZ_RXHU01000015.1"/>
</dbReference>
<comment type="similarity">
    <text evidence="2">Belongs to the amino acid-polyamine-organocation (APC) superfamily. Spore germination protein (SGP) (TC 2.A.3.9) family.</text>
</comment>
<dbReference type="EMBL" id="RXHU01000015">
    <property type="protein sequence ID" value="RTE10750.1"/>
    <property type="molecule type" value="Genomic_DNA"/>
</dbReference>
<keyword evidence="3" id="KW-0813">Transport</keyword>
<evidence type="ECO:0000256" key="8">
    <source>
        <dbReference type="SAM" id="Phobius"/>
    </source>
</evidence>
<sequence length="373" mass="40763">MKNRPPILTTGQMANLLIAVTMGSAIIYIPTPLVGFSGNSAWLSLIGAYGFGVLVLTCTLYLHHRHGGIELIEYCRKLIGGVPTVLVMLPIIVMLLFAISAIVTGIGDFFVSSMMPKTPFYIFCSISLLVSALTARAGIVIAARMFMLLVPVMFIFTLVILLIAFPIYDWGRLLPIPDKGIGDLLHGFFVAAGFPFGEVCLFPILLSYAPKDQAKILYRRLFFAFSLTGATMVAATLCTIVAFGPASGHLSYSLYQLASNIQVNGNNVRIEAIVGIAIIVGSYMKATLYLIALNKLLVRLTRANRSDAYIYPIALLCTMLSLTLFSGPADFQYQVYTIWPFTVIAVGCTFIFILTVLTWIRGGDSNHLRERGT</sequence>
<evidence type="ECO:0000256" key="1">
    <source>
        <dbReference type="ARBA" id="ARBA00004141"/>
    </source>
</evidence>
<dbReference type="Pfam" id="PF03845">
    <property type="entry name" value="Spore_permease"/>
    <property type="match status" value="1"/>
</dbReference>
<protein>
    <submittedName>
        <fullName evidence="9">Uncharacterized protein</fullName>
    </submittedName>
</protein>
<keyword evidence="10" id="KW-1185">Reference proteome</keyword>
<feature type="transmembrane region" description="Helical" evidence="8">
    <location>
        <begin position="272"/>
        <end position="296"/>
    </location>
</feature>
<proteinExistence type="inferred from homology"/>
<evidence type="ECO:0000256" key="6">
    <source>
        <dbReference type="ARBA" id="ARBA00022989"/>
    </source>
</evidence>
<reference evidence="9 10" key="1">
    <citation type="submission" date="2018-12" db="EMBL/GenBank/DDBJ databases">
        <title>Bacillus ochoae sp. nov., Paenibacillus whitsoniae sp. nov., Paenibacillus spiritus sp. nov. Isolated from the Mars Exploration Rover during spacecraft assembly.</title>
        <authorList>
            <person name="Seuylemezian A."/>
            <person name="Vaishampayan P."/>
        </authorList>
    </citation>
    <scope>NUCLEOTIDE SEQUENCE [LARGE SCALE GENOMIC DNA]</scope>
    <source>
        <strain evidence="9 10">MER 54</strain>
    </source>
</reference>
<evidence type="ECO:0000313" key="9">
    <source>
        <dbReference type="EMBL" id="RTE10750.1"/>
    </source>
</evidence>
<feature type="transmembrane region" description="Helical" evidence="8">
    <location>
        <begin position="119"/>
        <end position="139"/>
    </location>
</feature>
<dbReference type="Proteomes" id="UP000276128">
    <property type="component" value="Unassembled WGS sequence"/>
</dbReference>
<feature type="transmembrane region" description="Helical" evidence="8">
    <location>
        <begin position="188"/>
        <end position="209"/>
    </location>
</feature>
<accession>A0A3S0ARE4</accession>
<evidence type="ECO:0000256" key="3">
    <source>
        <dbReference type="ARBA" id="ARBA00022448"/>
    </source>
</evidence>
<dbReference type="PANTHER" id="PTHR34975:SF2">
    <property type="entry name" value="SPORE GERMINATION PROTEIN A2"/>
    <property type="match status" value="1"/>
</dbReference>
<keyword evidence="6 8" id="KW-1133">Transmembrane helix</keyword>
<evidence type="ECO:0000256" key="4">
    <source>
        <dbReference type="ARBA" id="ARBA00022544"/>
    </source>
</evidence>
<feature type="transmembrane region" description="Helical" evidence="8">
    <location>
        <begin position="146"/>
        <end position="168"/>
    </location>
</feature>
<keyword evidence="7 8" id="KW-0472">Membrane</keyword>
<evidence type="ECO:0000313" key="10">
    <source>
        <dbReference type="Proteomes" id="UP000276128"/>
    </source>
</evidence>
<feature type="transmembrane region" description="Helical" evidence="8">
    <location>
        <begin position="84"/>
        <end position="107"/>
    </location>
</feature>
<feature type="transmembrane region" description="Helical" evidence="8">
    <location>
        <begin position="41"/>
        <end position="63"/>
    </location>
</feature>
<dbReference type="OrthoDB" id="2663541at2"/>
<organism evidence="9 10">
    <name type="scientific">Paenibacillus whitsoniae</name>
    <dbReference type="NCBI Taxonomy" id="2496558"/>
    <lineage>
        <taxon>Bacteria</taxon>
        <taxon>Bacillati</taxon>
        <taxon>Bacillota</taxon>
        <taxon>Bacilli</taxon>
        <taxon>Bacillales</taxon>
        <taxon>Paenibacillaceae</taxon>
        <taxon>Paenibacillus</taxon>
    </lineage>
</organism>
<dbReference type="InterPro" id="IPR004761">
    <property type="entry name" value="Spore_GerAB"/>
</dbReference>
<feature type="transmembrane region" description="Helical" evidence="8">
    <location>
        <begin position="338"/>
        <end position="360"/>
    </location>
</feature>
<dbReference type="AlphaFoldDB" id="A0A3S0ARE4"/>
<keyword evidence="4" id="KW-0309">Germination</keyword>
<feature type="transmembrane region" description="Helical" evidence="8">
    <location>
        <begin position="12"/>
        <end position="29"/>
    </location>
</feature>
<name>A0A3S0ARE4_9BACL</name>
<evidence type="ECO:0000256" key="2">
    <source>
        <dbReference type="ARBA" id="ARBA00007998"/>
    </source>
</evidence>
<evidence type="ECO:0000256" key="7">
    <source>
        <dbReference type="ARBA" id="ARBA00023136"/>
    </source>
</evidence>
<dbReference type="GO" id="GO:0016020">
    <property type="term" value="C:membrane"/>
    <property type="evidence" value="ECO:0007669"/>
    <property type="project" value="UniProtKB-SubCell"/>
</dbReference>
<dbReference type="PANTHER" id="PTHR34975">
    <property type="entry name" value="SPORE GERMINATION PROTEIN A2"/>
    <property type="match status" value="1"/>
</dbReference>
<comment type="caution">
    <text evidence="9">The sequence shown here is derived from an EMBL/GenBank/DDBJ whole genome shotgun (WGS) entry which is preliminary data.</text>
</comment>
<evidence type="ECO:0000256" key="5">
    <source>
        <dbReference type="ARBA" id="ARBA00022692"/>
    </source>
</evidence>
<keyword evidence="5 8" id="KW-0812">Transmembrane</keyword>